<dbReference type="GO" id="GO:0008374">
    <property type="term" value="F:O-acyltransferase activity"/>
    <property type="evidence" value="ECO:0007669"/>
    <property type="project" value="TreeGrafter"/>
</dbReference>
<dbReference type="CDD" id="cd04647">
    <property type="entry name" value="LbH_MAT_like"/>
    <property type="match status" value="1"/>
</dbReference>
<keyword evidence="5" id="KW-1185">Reference proteome</keyword>
<dbReference type="InterPro" id="IPR001451">
    <property type="entry name" value="Hexapep"/>
</dbReference>
<dbReference type="PANTHER" id="PTHR23416:SF23">
    <property type="entry name" value="ACETYLTRANSFERASE C18B11.09C-RELATED"/>
    <property type="match status" value="1"/>
</dbReference>
<evidence type="ECO:0008006" key="6">
    <source>
        <dbReference type="Google" id="ProtNLM"/>
    </source>
</evidence>
<reference evidence="5" key="1">
    <citation type="journal article" date="2023" name="Int. J. Syst. Evol. Microbiol.">
        <title>Mesoterricola silvestris gen. nov., sp. nov., Mesoterricola sediminis sp. nov., Geothrix oryzae sp. nov., Geothrix edaphica sp. nov., Geothrix rubra sp. nov., and Geothrix limicola sp. nov., six novel members of Acidobacteriota isolated from soils.</title>
        <authorList>
            <person name="Itoh H."/>
            <person name="Sugisawa Y."/>
            <person name="Mise K."/>
            <person name="Xu Z."/>
            <person name="Kuniyasu M."/>
            <person name="Ushijima N."/>
            <person name="Kawano K."/>
            <person name="Kobayashi E."/>
            <person name="Shiratori Y."/>
            <person name="Masuda Y."/>
            <person name="Senoo K."/>
        </authorList>
    </citation>
    <scope>NUCLEOTIDE SEQUENCE [LARGE SCALE GENOMIC DNA]</scope>
    <source>
        <strain evidence="5">W79</strain>
    </source>
</reference>
<proteinExistence type="inferred from homology"/>
<dbReference type="InterPro" id="IPR051159">
    <property type="entry name" value="Hexapeptide_acetyltransf"/>
</dbReference>
<keyword evidence="3" id="KW-0812">Transmembrane</keyword>
<dbReference type="GO" id="GO:0005829">
    <property type="term" value="C:cytosol"/>
    <property type="evidence" value="ECO:0007669"/>
    <property type="project" value="TreeGrafter"/>
</dbReference>
<dbReference type="SUPFAM" id="SSF51161">
    <property type="entry name" value="Trimeric LpxA-like enzymes"/>
    <property type="match status" value="1"/>
</dbReference>
<keyword evidence="3" id="KW-0472">Membrane</keyword>
<gene>
    <name evidence="4" type="ORF">METEAL_38830</name>
</gene>
<comment type="similarity">
    <text evidence="1">Belongs to the transferase hexapeptide repeat family.</text>
</comment>
<evidence type="ECO:0000313" key="4">
    <source>
        <dbReference type="EMBL" id="BDU74709.1"/>
    </source>
</evidence>
<dbReference type="Pfam" id="PF14602">
    <property type="entry name" value="Hexapep_2"/>
    <property type="match status" value="1"/>
</dbReference>
<evidence type="ECO:0000313" key="5">
    <source>
        <dbReference type="Proteomes" id="UP001238179"/>
    </source>
</evidence>
<dbReference type="Proteomes" id="UP001238179">
    <property type="component" value="Chromosome"/>
</dbReference>
<keyword evidence="2" id="KW-0808">Transferase</keyword>
<dbReference type="EMBL" id="AP027080">
    <property type="protein sequence ID" value="BDU74709.1"/>
    <property type="molecule type" value="Genomic_DNA"/>
</dbReference>
<dbReference type="Gene3D" id="2.160.10.10">
    <property type="entry name" value="Hexapeptide repeat proteins"/>
    <property type="match status" value="1"/>
</dbReference>
<dbReference type="InterPro" id="IPR011004">
    <property type="entry name" value="Trimer_LpxA-like_sf"/>
</dbReference>
<dbReference type="RefSeq" id="WP_316413382.1">
    <property type="nucleotide sequence ID" value="NZ_AP027080.1"/>
</dbReference>
<dbReference type="AlphaFoldDB" id="A0AA48GNQ8"/>
<evidence type="ECO:0000256" key="1">
    <source>
        <dbReference type="ARBA" id="ARBA00007274"/>
    </source>
</evidence>
<name>A0AA48GNQ8_9BACT</name>
<accession>A0AA48GNQ8</accession>
<feature type="transmembrane region" description="Helical" evidence="3">
    <location>
        <begin position="55"/>
        <end position="77"/>
    </location>
</feature>
<dbReference type="KEGG" id="msil:METEAL_38830"/>
<dbReference type="PANTHER" id="PTHR23416">
    <property type="entry name" value="SIALIC ACID SYNTHASE-RELATED"/>
    <property type="match status" value="1"/>
</dbReference>
<protein>
    <recommendedName>
        <fullName evidence="6">Acyltransferase</fullName>
    </recommendedName>
</protein>
<evidence type="ECO:0000256" key="3">
    <source>
        <dbReference type="SAM" id="Phobius"/>
    </source>
</evidence>
<keyword evidence="3" id="KW-1133">Transmembrane helix</keyword>
<sequence length="248" mass="26606">MAEQVWKRRILTPLQFLLALALFAEAALVLGLAAFPAIKLVVWTQALPLAGNLHVLALGIALGGAYFAFGITLMALLPIARWVTFAQGTPAGSFSYVSWEGWRWASYNALTLFLRFSFVNWVRLTPFLPLYHRLMGMRIGARVQINTAVVADQNLISIGDDTIIGGDVTLVAHVAERGRLYAAPVVIGRNVTVGLMAVIFPGCVIGDGAVLAAGSVLSKGSRVGAGEIWSGVPARKVGRRRAGRAELR</sequence>
<organism evidence="4 5">
    <name type="scientific">Mesoterricola silvestris</name>
    <dbReference type="NCBI Taxonomy" id="2927979"/>
    <lineage>
        <taxon>Bacteria</taxon>
        <taxon>Pseudomonadati</taxon>
        <taxon>Acidobacteriota</taxon>
        <taxon>Holophagae</taxon>
        <taxon>Holophagales</taxon>
        <taxon>Holophagaceae</taxon>
        <taxon>Mesoterricola</taxon>
    </lineage>
</organism>
<evidence type="ECO:0000256" key="2">
    <source>
        <dbReference type="ARBA" id="ARBA00022679"/>
    </source>
</evidence>